<comment type="caution">
    <text evidence="1">The sequence shown here is derived from an EMBL/GenBank/DDBJ whole genome shotgun (WGS) entry which is preliminary data.</text>
</comment>
<protein>
    <submittedName>
        <fullName evidence="1">Uncharacterized protein</fullName>
    </submittedName>
</protein>
<dbReference type="OrthoDB" id="203202at2759"/>
<proteinExistence type="predicted"/>
<organism evidence="1 2">
    <name type="scientific">Triparma columacea</name>
    <dbReference type="NCBI Taxonomy" id="722753"/>
    <lineage>
        <taxon>Eukaryota</taxon>
        <taxon>Sar</taxon>
        <taxon>Stramenopiles</taxon>
        <taxon>Ochrophyta</taxon>
        <taxon>Bolidophyceae</taxon>
        <taxon>Parmales</taxon>
        <taxon>Triparmaceae</taxon>
        <taxon>Triparma</taxon>
    </lineage>
</organism>
<keyword evidence="2" id="KW-1185">Reference proteome</keyword>
<dbReference type="AlphaFoldDB" id="A0A9W7GJR7"/>
<accession>A0A9W7GJR7</accession>
<gene>
    <name evidence="1" type="ORF">TrCOL_g157</name>
</gene>
<reference evidence="2" key="1">
    <citation type="journal article" date="2023" name="Commun. Biol.">
        <title>Genome analysis of Parmales, the sister group of diatoms, reveals the evolutionary specialization of diatoms from phago-mixotrophs to photoautotrophs.</title>
        <authorList>
            <person name="Ban H."/>
            <person name="Sato S."/>
            <person name="Yoshikawa S."/>
            <person name="Yamada K."/>
            <person name="Nakamura Y."/>
            <person name="Ichinomiya M."/>
            <person name="Sato N."/>
            <person name="Blanc-Mathieu R."/>
            <person name="Endo H."/>
            <person name="Kuwata A."/>
            <person name="Ogata H."/>
        </authorList>
    </citation>
    <scope>NUCLEOTIDE SEQUENCE [LARGE SCALE GENOMIC DNA]</scope>
</reference>
<dbReference type="EMBL" id="BRYA01000325">
    <property type="protein sequence ID" value="GMI47041.1"/>
    <property type="molecule type" value="Genomic_DNA"/>
</dbReference>
<name>A0A9W7GJR7_9STRA</name>
<evidence type="ECO:0000313" key="2">
    <source>
        <dbReference type="Proteomes" id="UP001165065"/>
    </source>
</evidence>
<sequence>MTSSFKLTALEIDGGAGPLSSPFELELDFILTRPSADLSFSLSYLVDGMLKRHVVPLLTTDPTPYSEGANSLLLSVSSVDVSNVEPGRLANAGLLSIDVLEGGEEVCTINCVVMVREVGGEFEREIYSPFE</sequence>
<dbReference type="Proteomes" id="UP001165065">
    <property type="component" value="Unassembled WGS sequence"/>
</dbReference>
<evidence type="ECO:0000313" key="1">
    <source>
        <dbReference type="EMBL" id="GMI47041.1"/>
    </source>
</evidence>